<reference evidence="3 4" key="1">
    <citation type="submission" date="2020-08" db="EMBL/GenBank/DDBJ databases">
        <title>Genome public.</title>
        <authorList>
            <person name="Liu C."/>
            <person name="Sun Q."/>
        </authorList>
    </citation>
    <scope>NUCLEOTIDE SEQUENCE [LARGE SCALE GENOMIC DNA]</scope>
    <source>
        <strain evidence="3 4">NSJ-37</strain>
    </source>
</reference>
<dbReference type="InterPro" id="IPR001387">
    <property type="entry name" value="Cro/C1-type_HTH"/>
</dbReference>
<dbReference type="EMBL" id="JACRSX010000014">
    <property type="protein sequence ID" value="MBC8562942.1"/>
    <property type="molecule type" value="Genomic_DNA"/>
</dbReference>
<sequence length="113" mass="12904">MIRNKREVIDLTAGERIMILRGERGYTREQLAELADISEKFLYEIEMGKKGFSATTLMNICDALEVSLDYIMTGSGVRKYEDEIVATLEKFKPHTLEMINHLLKIAYDLSKGA</sequence>
<dbReference type="SUPFAM" id="SSF47413">
    <property type="entry name" value="lambda repressor-like DNA-binding domains"/>
    <property type="match status" value="1"/>
</dbReference>
<dbReference type="Proteomes" id="UP000606193">
    <property type="component" value="Unassembled WGS sequence"/>
</dbReference>
<organism evidence="3 4">
    <name type="scientific">Jutongia huaianensis</name>
    <dbReference type="NCBI Taxonomy" id="2763668"/>
    <lineage>
        <taxon>Bacteria</taxon>
        <taxon>Bacillati</taxon>
        <taxon>Bacillota</taxon>
        <taxon>Clostridia</taxon>
        <taxon>Lachnospirales</taxon>
        <taxon>Lachnospiraceae</taxon>
        <taxon>Jutongia</taxon>
    </lineage>
</organism>
<evidence type="ECO:0000256" key="1">
    <source>
        <dbReference type="ARBA" id="ARBA00023125"/>
    </source>
</evidence>
<proteinExistence type="predicted"/>
<dbReference type="Gene3D" id="1.10.260.40">
    <property type="entry name" value="lambda repressor-like DNA-binding domains"/>
    <property type="match status" value="1"/>
</dbReference>
<evidence type="ECO:0000259" key="2">
    <source>
        <dbReference type="PROSITE" id="PS50943"/>
    </source>
</evidence>
<accession>A0ABR7N4D4</accession>
<keyword evidence="4" id="KW-1185">Reference proteome</keyword>
<name>A0ABR7N4D4_9FIRM</name>
<evidence type="ECO:0000313" key="4">
    <source>
        <dbReference type="Proteomes" id="UP000606193"/>
    </source>
</evidence>
<keyword evidence="1" id="KW-0238">DNA-binding</keyword>
<dbReference type="InterPro" id="IPR010982">
    <property type="entry name" value="Lambda_DNA-bd_dom_sf"/>
</dbReference>
<gene>
    <name evidence="3" type="ORF">H8704_09955</name>
</gene>
<dbReference type="PANTHER" id="PTHR46797:SF1">
    <property type="entry name" value="METHYLPHOSPHONATE SYNTHASE"/>
    <property type="match status" value="1"/>
</dbReference>
<dbReference type="InterPro" id="IPR050807">
    <property type="entry name" value="TransReg_Diox_bact_type"/>
</dbReference>
<dbReference type="RefSeq" id="WP_249298187.1">
    <property type="nucleotide sequence ID" value="NZ_JACRSX010000014.1"/>
</dbReference>
<dbReference type="CDD" id="cd00093">
    <property type="entry name" value="HTH_XRE"/>
    <property type="match status" value="1"/>
</dbReference>
<comment type="caution">
    <text evidence="3">The sequence shown here is derived from an EMBL/GenBank/DDBJ whole genome shotgun (WGS) entry which is preliminary data.</text>
</comment>
<evidence type="ECO:0000313" key="3">
    <source>
        <dbReference type="EMBL" id="MBC8562942.1"/>
    </source>
</evidence>
<dbReference type="Pfam" id="PF12844">
    <property type="entry name" value="HTH_19"/>
    <property type="match status" value="1"/>
</dbReference>
<protein>
    <submittedName>
        <fullName evidence="3">Helix-turn-helix transcriptional regulator</fullName>
    </submittedName>
</protein>
<feature type="domain" description="HTH cro/C1-type" evidence="2">
    <location>
        <begin position="20"/>
        <end position="71"/>
    </location>
</feature>
<dbReference type="SMART" id="SM00530">
    <property type="entry name" value="HTH_XRE"/>
    <property type="match status" value="1"/>
</dbReference>
<dbReference type="PANTHER" id="PTHR46797">
    <property type="entry name" value="HTH-TYPE TRANSCRIPTIONAL REGULATOR"/>
    <property type="match status" value="1"/>
</dbReference>
<dbReference type="PROSITE" id="PS50943">
    <property type="entry name" value="HTH_CROC1"/>
    <property type="match status" value="1"/>
</dbReference>